<keyword evidence="4" id="KW-1185">Reference proteome</keyword>
<dbReference type="PANTHER" id="PTHR11538:SF26">
    <property type="entry name" value="FERREDOXIN-FOLD ANTICODON-BINDING DOMAIN-CONTAINING PROTEIN 1"/>
    <property type="match status" value="1"/>
</dbReference>
<sequence length="293" mass="33521">QVSRFLYNVNDEILLVGEGNCSFSRALVEKFEVGDKITCTTYDTYDVLKTKYGDEVDGFIQQLIDSNARVQHGIDATKLHEAKKLARSGEETAVFDTIVFNFPHTGAGIKNTERNILANQEMLTNFFESAYKVLSEKGEIHLTIKLGEPYSQWRVAKLAERATDLYLKNSQPFDCTLYPGYEHRRTIGFDEGKSKAGNHDIEKGARTYVFVRDTERRIQEQKVKDHPRNKKRERKDSRVQAKKRTHHDDDSSDDGESGDKGGEGDDRQDNDIHKQSNAFEKVKFTKLEMNGLM</sequence>
<feature type="domain" description="25S rRNA (uridine-N(3))-methyltransferase BMT5-like" evidence="2">
    <location>
        <begin position="14"/>
        <end position="185"/>
    </location>
</feature>
<dbReference type="AlphaFoldDB" id="A0A0L0FJ99"/>
<dbReference type="GO" id="GO:0005737">
    <property type="term" value="C:cytoplasm"/>
    <property type="evidence" value="ECO:0007669"/>
    <property type="project" value="TreeGrafter"/>
</dbReference>
<proteinExistence type="predicted"/>
<dbReference type="eggNOG" id="KOG4174">
    <property type="taxonomic scope" value="Eukaryota"/>
</dbReference>
<dbReference type="Proteomes" id="UP000054560">
    <property type="component" value="Unassembled WGS sequence"/>
</dbReference>
<dbReference type="InterPro" id="IPR019446">
    <property type="entry name" value="BMT5-like"/>
</dbReference>
<dbReference type="GO" id="GO:0070042">
    <property type="term" value="F:rRNA (uridine-N3-)-methyltransferase activity"/>
    <property type="evidence" value="ECO:0007669"/>
    <property type="project" value="InterPro"/>
</dbReference>
<protein>
    <recommendedName>
        <fullName evidence="2">25S rRNA (uridine-N(3))-methyltransferase BMT5-like domain-containing protein</fullName>
    </recommendedName>
</protein>
<evidence type="ECO:0000259" key="2">
    <source>
        <dbReference type="Pfam" id="PF10354"/>
    </source>
</evidence>
<dbReference type="GO" id="GO:0070475">
    <property type="term" value="P:rRNA base methylation"/>
    <property type="evidence" value="ECO:0007669"/>
    <property type="project" value="InterPro"/>
</dbReference>
<gene>
    <name evidence="3" type="ORF">SARC_10959</name>
</gene>
<feature type="non-terminal residue" evidence="3">
    <location>
        <position position="1"/>
    </location>
</feature>
<evidence type="ECO:0000256" key="1">
    <source>
        <dbReference type="SAM" id="MobiDB-lite"/>
    </source>
</evidence>
<feature type="region of interest" description="Disordered" evidence="1">
    <location>
        <begin position="218"/>
        <end position="280"/>
    </location>
</feature>
<dbReference type="PANTHER" id="PTHR11538">
    <property type="entry name" value="PHENYLALANYL-TRNA SYNTHETASE"/>
    <property type="match status" value="1"/>
</dbReference>
<dbReference type="GeneID" id="25911463"/>
<reference evidence="3 4" key="1">
    <citation type="submission" date="2011-02" db="EMBL/GenBank/DDBJ databases">
        <title>The Genome Sequence of Sphaeroforma arctica JP610.</title>
        <authorList>
            <consortium name="The Broad Institute Genome Sequencing Platform"/>
            <person name="Russ C."/>
            <person name="Cuomo C."/>
            <person name="Young S.K."/>
            <person name="Zeng Q."/>
            <person name="Gargeya S."/>
            <person name="Alvarado L."/>
            <person name="Berlin A."/>
            <person name="Chapman S.B."/>
            <person name="Chen Z."/>
            <person name="Freedman E."/>
            <person name="Gellesch M."/>
            <person name="Goldberg J."/>
            <person name="Griggs A."/>
            <person name="Gujja S."/>
            <person name="Heilman E."/>
            <person name="Heiman D."/>
            <person name="Howarth C."/>
            <person name="Mehta T."/>
            <person name="Neiman D."/>
            <person name="Pearson M."/>
            <person name="Roberts A."/>
            <person name="Saif S."/>
            <person name="Shea T."/>
            <person name="Shenoy N."/>
            <person name="Sisk P."/>
            <person name="Stolte C."/>
            <person name="Sykes S."/>
            <person name="White J."/>
            <person name="Yandava C."/>
            <person name="Burger G."/>
            <person name="Gray M.W."/>
            <person name="Holland P.W.H."/>
            <person name="King N."/>
            <person name="Lang F.B.F."/>
            <person name="Roger A.J."/>
            <person name="Ruiz-Trillo I."/>
            <person name="Haas B."/>
            <person name="Nusbaum C."/>
            <person name="Birren B."/>
        </authorList>
    </citation>
    <scope>NUCLEOTIDE SEQUENCE [LARGE SCALE GENOMIC DNA]</scope>
    <source>
        <strain evidence="3 4">JP610</strain>
    </source>
</reference>
<evidence type="ECO:0000313" key="3">
    <source>
        <dbReference type="EMBL" id="KNC76546.1"/>
    </source>
</evidence>
<name>A0A0L0FJ99_9EUKA</name>
<dbReference type="STRING" id="667725.A0A0L0FJ99"/>
<dbReference type="RefSeq" id="XP_014150448.1">
    <property type="nucleotide sequence ID" value="XM_014294973.1"/>
</dbReference>
<dbReference type="EMBL" id="KQ243055">
    <property type="protein sequence ID" value="KNC76546.1"/>
    <property type="molecule type" value="Genomic_DNA"/>
</dbReference>
<evidence type="ECO:0000313" key="4">
    <source>
        <dbReference type="Proteomes" id="UP000054560"/>
    </source>
</evidence>
<dbReference type="OrthoDB" id="273345at2759"/>
<feature type="compositionally biased region" description="Basic and acidic residues" evidence="1">
    <location>
        <begin position="257"/>
        <end position="280"/>
    </location>
</feature>
<accession>A0A0L0FJ99</accession>
<dbReference type="Pfam" id="PF10354">
    <property type="entry name" value="BMT5-like"/>
    <property type="match status" value="1"/>
</dbReference>
<organism evidence="3 4">
    <name type="scientific">Sphaeroforma arctica JP610</name>
    <dbReference type="NCBI Taxonomy" id="667725"/>
    <lineage>
        <taxon>Eukaryota</taxon>
        <taxon>Ichthyosporea</taxon>
        <taxon>Ichthyophonida</taxon>
        <taxon>Sphaeroforma</taxon>
    </lineage>
</organism>